<feature type="binding site" evidence="4">
    <location>
        <position position="2"/>
    </location>
    <ligand>
        <name>Ni(2+)</name>
        <dbReference type="ChEBI" id="CHEBI:49786"/>
    </ligand>
</feature>
<organism evidence="5">
    <name type="scientific">Dictyoglomus thermophilum</name>
    <dbReference type="NCBI Taxonomy" id="14"/>
    <lineage>
        <taxon>Bacteria</taxon>
        <taxon>Pseudomonadati</taxon>
        <taxon>Dictyoglomota</taxon>
        <taxon>Dictyoglomia</taxon>
        <taxon>Dictyoglomales</taxon>
        <taxon>Dictyoglomaceae</taxon>
        <taxon>Dictyoglomus</taxon>
    </lineage>
</organism>
<dbReference type="HAMAP" id="MF_00213">
    <property type="entry name" value="HypA_HybF"/>
    <property type="match status" value="1"/>
</dbReference>
<dbReference type="InterPro" id="IPR000688">
    <property type="entry name" value="HypA/HybF"/>
</dbReference>
<dbReference type="Gene3D" id="3.30.2320.80">
    <property type="match status" value="1"/>
</dbReference>
<dbReference type="GO" id="GO:0051604">
    <property type="term" value="P:protein maturation"/>
    <property type="evidence" value="ECO:0007669"/>
    <property type="project" value="InterPro"/>
</dbReference>
<evidence type="ECO:0000256" key="3">
    <source>
        <dbReference type="ARBA" id="ARBA00022833"/>
    </source>
</evidence>
<sequence length="132" mass="15271">MHEWALAEGVVNTALEIAQNKNLREVKTLLLKVGEIQQIDLEIFDFALKELSKDTILENAEIKYENFTAYLLCNFCGHKWAFYESFNQLNEEEKEAIHFVPETIHVYIKCPKCGSPDFEITEGRGVFIEDVL</sequence>
<comment type="function">
    <text evidence="4">Involved in the maturation of [NiFe] hydrogenases. Required for nickel insertion into the metal center of the hydrogenase.</text>
</comment>
<dbReference type="PANTHER" id="PTHR34535:SF3">
    <property type="entry name" value="HYDROGENASE MATURATION FACTOR HYPA"/>
    <property type="match status" value="1"/>
</dbReference>
<dbReference type="Pfam" id="PF01155">
    <property type="entry name" value="HypA"/>
    <property type="match status" value="1"/>
</dbReference>
<evidence type="ECO:0000256" key="2">
    <source>
        <dbReference type="ARBA" id="ARBA00022723"/>
    </source>
</evidence>
<comment type="caution">
    <text evidence="5">The sequence shown here is derived from an EMBL/GenBank/DDBJ whole genome shotgun (WGS) entry which is preliminary data.</text>
</comment>
<proteinExistence type="inferred from homology"/>
<protein>
    <recommendedName>
        <fullName evidence="4">Hydrogenase maturation factor HypA</fullName>
    </recommendedName>
</protein>
<keyword evidence="2 4" id="KW-0479">Metal-binding</keyword>
<accession>A0A7C3MSD0</accession>
<dbReference type="PANTHER" id="PTHR34535">
    <property type="entry name" value="HYDROGENASE MATURATION FACTOR HYPA"/>
    <property type="match status" value="1"/>
</dbReference>
<feature type="binding site" evidence="4">
    <location>
        <position position="76"/>
    </location>
    <ligand>
        <name>Zn(2+)</name>
        <dbReference type="ChEBI" id="CHEBI:29105"/>
    </ligand>
</feature>
<evidence type="ECO:0000256" key="1">
    <source>
        <dbReference type="ARBA" id="ARBA00022596"/>
    </source>
</evidence>
<comment type="similarity">
    <text evidence="4">Belongs to the HypA/HybF family.</text>
</comment>
<evidence type="ECO:0000256" key="4">
    <source>
        <dbReference type="HAMAP-Rule" id="MF_00213"/>
    </source>
</evidence>
<name>A0A7C3MSD0_DICTH</name>
<feature type="binding site" evidence="4">
    <location>
        <position position="113"/>
    </location>
    <ligand>
        <name>Zn(2+)</name>
        <dbReference type="ChEBI" id="CHEBI:29105"/>
    </ligand>
</feature>
<feature type="binding site" evidence="4">
    <location>
        <position position="110"/>
    </location>
    <ligand>
        <name>Zn(2+)</name>
        <dbReference type="ChEBI" id="CHEBI:29105"/>
    </ligand>
</feature>
<dbReference type="NCBIfam" id="NF003008">
    <property type="entry name" value="PRK03824.1"/>
    <property type="match status" value="1"/>
</dbReference>
<keyword evidence="1 4" id="KW-0533">Nickel</keyword>
<dbReference type="GO" id="GO:0016151">
    <property type="term" value="F:nickel cation binding"/>
    <property type="evidence" value="ECO:0007669"/>
    <property type="project" value="UniProtKB-UniRule"/>
</dbReference>
<keyword evidence="3 4" id="KW-0862">Zinc</keyword>
<evidence type="ECO:0000313" key="5">
    <source>
        <dbReference type="EMBL" id="HFX14386.1"/>
    </source>
</evidence>
<dbReference type="EMBL" id="DTIN01000044">
    <property type="protein sequence ID" value="HFX14386.1"/>
    <property type="molecule type" value="Genomic_DNA"/>
</dbReference>
<dbReference type="GO" id="GO:0008270">
    <property type="term" value="F:zinc ion binding"/>
    <property type="evidence" value="ECO:0007669"/>
    <property type="project" value="UniProtKB-UniRule"/>
</dbReference>
<gene>
    <name evidence="4 5" type="primary">hypA</name>
    <name evidence="5" type="ORF">ENW00_09655</name>
</gene>
<dbReference type="PIRSF" id="PIRSF004761">
    <property type="entry name" value="Hydrgn_mat_HypA"/>
    <property type="match status" value="1"/>
</dbReference>
<feature type="binding site" evidence="4">
    <location>
        <position position="73"/>
    </location>
    <ligand>
        <name>Zn(2+)</name>
        <dbReference type="ChEBI" id="CHEBI:29105"/>
    </ligand>
</feature>
<dbReference type="AlphaFoldDB" id="A0A7C3MSD0"/>
<reference evidence="5" key="1">
    <citation type="journal article" date="2020" name="mSystems">
        <title>Genome- and Community-Level Interaction Insights into Carbon Utilization and Element Cycling Functions of Hydrothermarchaeota in Hydrothermal Sediment.</title>
        <authorList>
            <person name="Zhou Z."/>
            <person name="Liu Y."/>
            <person name="Xu W."/>
            <person name="Pan J."/>
            <person name="Luo Z.H."/>
            <person name="Li M."/>
        </authorList>
    </citation>
    <scope>NUCLEOTIDE SEQUENCE [LARGE SCALE GENOMIC DNA]</scope>
    <source>
        <strain evidence="5">SpSt-81</strain>
    </source>
</reference>